<gene>
    <name evidence="1" type="ORF">Vadar_022126</name>
</gene>
<comment type="caution">
    <text evidence="1">The sequence shown here is derived from an EMBL/GenBank/DDBJ whole genome shotgun (WGS) entry which is preliminary data.</text>
</comment>
<protein>
    <submittedName>
        <fullName evidence="1">Uncharacterized protein</fullName>
    </submittedName>
</protein>
<dbReference type="Proteomes" id="UP000828048">
    <property type="component" value="Chromosome 3"/>
</dbReference>
<reference evidence="1 2" key="1">
    <citation type="journal article" date="2021" name="Hortic Res">
        <title>High-quality reference genome and annotation aids understanding of berry development for evergreen blueberry (Vaccinium darrowii).</title>
        <authorList>
            <person name="Yu J."/>
            <person name="Hulse-Kemp A.M."/>
            <person name="Babiker E."/>
            <person name="Staton M."/>
        </authorList>
    </citation>
    <scope>NUCLEOTIDE SEQUENCE [LARGE SCALE GENOMIC DNA]</scope>
    <source>
        <strain evidence="2">cv. NJ 8807/NJ 8810</strain>
        <tissue evidence="1">Young leaf</tissue>
    </source>
</reference>
<accession>A0ACB7YYF6</accession>
<keyword evidence="2" id="KW-1185">Reference proteome</keyword>
<evidence type="ECO:0000313" key="1">
    <source>
        <dbReference type="EMBL" id="KAH7858294.1"/>
    </source>
</evidence>
<sequence length="283" mass="31614">MFPSFEEAQRVLKVKWSFEGRSLDLEWWSPVGSCVKKGDGISDVWIRILGHPLHMWDSEVFRARGNTCGEFLRVDVETSQRTHFRWAKIAVRAVPTEIPMSVKIAMGGNTYSGVRKEMISAAQLRDRSGAPGVSCPISNRWTVLEDSLLMDDTGKFRVEQGSKGECGRSLEGERYEGAAVSTGLEMVAYFGEEESESLRPGCLLDDETFRHLGWVQDIVDDGLLGSSDLPNPLAVREPDVGWDDGEKLTSGMPQDEVSKWVLKRVSGFGNSWGFRSMVMRTGR</sequence>
<name>A0ACB7YYF6_9ERIC</name>
<dbReference type="EMBL" id="CM037153">
    <property type="protein sequence ID" value="KAH7858294.1"/>
    <property type="molecule type" value="Genomic_DNA"/>
</dbReference>
<organism evidence="1 2">
    <name type="scientific">Vaccinium darrowii</name>
    <dbReference type="NCBI Taxonomy" id="229202"/>
    <lineage>
        <taxon>Eukaryota</taxon>
        <taxon>Viridiplantae</taxon>
        <taxon>Streptophyta</taxon>
        <taxon>Embryophyta</taxon>
        <taxon>Tracheophyta</taxon>
        <taxon>Spermatophyta</taxon>
        <taxon>Magnoliopsida</taxon>
        <taxon>eudicotyledons</taxon>
        <taxon>Gunneridae</taxon>
        <taxon>Pentapetalae</taxon>
        <taxon>asterids</taxon>
        <taxon>Ericales</taxon>
        <taxon>Ericaceae</taxon>
        <taxon>Vaccinioideae</taxon>
        <taxon>Vaccinieae</taxon>
        <taxon>Vaccinium</taxon>
    </lineage>
</organism>
<evidence type="ECO:0000313" key="2">
    <source>
        <dbReference type="Proteomes" id="UP000828048"/>
    </source>
</evidence>
<proteinExistence type="predicted"/>